<feature type="domain" description="Bacteriophage phiJL001 Gp84 C-terminal" evidence="1">
    <location>
        <begin position="195"/>
        <end position="277"/>
    </location>
</feature>
<dbReference type="Proteomes" id="UP000628017">
    <property type="component" value="Unassembled WGS sequence"/>
</dbReference>
<name>A0A916VR37_9RHOB</name>
<dbReference type="InterPro" id="IPR018964">
    <property type="entry name" value="Phage_phiJL001_Gp84_C"/>
</dbReference>
<dbReference type="RefSeq" id="WP_188675691.1">
    <property type="nucleotide sequence ID" value="NZ_BMKA01000003.1"/>
</dbReference>
<proteinExistence type="predicted"/>
<evidence type="ECO:0000313" key="3">
    <source>
        <dbReference type="Proteomes" id="UP000628017"/>
    </source>
</evidence>
<dbReference type="EMBL" id="BMKA01000003">
    <property type="protein sequence ID" value="GGA22921.1"/>
    <property type="molecule type" value="Genomic_DNA"/>
</dbReference>
<dbReference type="AlphaFoldDB" id="A0A916VR37"/>
<dbReference type="Pfam" id="PF09356">
    <property type="entry name" value="Phage_BR0599"/>
    <property type="match status" value="1"/>
</dbReference>
<keyword evidence="3" id="KW-1185">Reference proteome</keyword>
<dbReference type="NCBIfam" id="TIGR02218">
    <property type="entry name" value="phg_TIGR02218"/>
    <property type="match status" value="1"/>
</dbReference>
<accession>A0A916VR37</accession>
<sequence>MRTIGEVMQKHLNGGATTLCRAWVVRRRDGRVFGFTDHDTDLMIEGVLCEASSGMDASAVESSTGLAVDNSQAVGALSSLGISDLDIETGRFDGAEVFHWLVNWQQPEQTILQFRGTIGEVRRGNGAFEAELRGLSEALNKPVGRTYLRQCDRLLGDVKCGVDLFAEGLVAEDAVDTSKGRRVIELKHLSTFEEDWFAQGKVTWLSGPNEGAEGLVKVDYRRGPVHVVELWEETRFPIGNGDRIRLHAGCDKQAGTCQEKFGNFFNFRGFPHMPGEDFSLTYPIAGRPMDGARRA</sequence>
<reference evidence="2" key="2">
    <citation type="submission" date="2020-09" db="EMBL/GenBank/DDBJ databases">
        <authorList>
            <person name="Sun Q."/>
            <person name="Zhou Y."/>
        </authorList>
    </citation>
    <scope>NUCLEOTIDE SEQUENCE</scope>
    <source>
        <strain evidence="2">CGMCC 1.15880</strain>
    </source>
</reference>
<evidence type="ECO:0000313" key="2">
    <source>
        <dbReference type="EMBL" id="GGA22921.1"/>
    </source>
</evidence>
<dbReference type="InterPro" id="IPR011928">
    <property type="entry name" value="Phage_phiJL001_Gp84"/>
</dbReference>
<protein>
    <recommendedName>
        <fullName evidence="1">Bacteriophage phiJL001 Gp84 C-terminal domain-containing protein</fullName>
    </recommendedName>
</protein>
<dbReference type="Pfam" id="PF09931">
    <property type="entry name" value="Phage_phiJL001_Gp84_N"/>
    <property type="match status" value="1"/>
</dbReference>
<comment type="caution">
    <text evidence="2">The sequence shown here is derived from an EMBL/GenBank/DDBJ whole genome shotgun (WGS) entry which is preliminary data.</text>
</comment>
<reference evidence="2" key="1">
    <citation type="journal article" date="2014" name="Int. J. Syst. Evol. Microbiol.">
        <title>Complete genome sequence of Corynebacterium casei LMG S-19264T (=DSM 44701T), isolated from a smear-ripened cheese.</title>
        <authorList>
            <consortium name="US DOE Joint Genome Institute (JGI-PGF)"/>
            <person name="Walter F."/>
            <person name="Albersmeier A."/>
            <person name="Kalinowski J."/>
            <person name="Ruckert C."/>
        </authorList>
    </citation>
    <scope>NUCLEOTIDE SEQUENCE</scope>
    <source>
        <strain evidence="2">CGMCC 1.15880</strain>
    </source>
</reference>
<organism evidence="2 3">
    <name type="scientific">Neptunicoccus cionae</name>
    <dbReference type="NCBI Taxonomy" id="2035344"/>
    <lineage>
        <taxon>Bacteria</taxon>
        <taxon>Pseudomonadati</taxon>
        <taxon>Pseudomonadota</taxon>
        <taxon>Alphaproteobacteria</taxon>
        <taxon>Rhodobacterales</taxon>
        <taxon>Paracoccaceae</taxon>
        <taxon>Neptunicoccus</taxon>
    </lineage>
</organism>
<gene>
    <name evidence="2" type="ORF">GCM10011498_24620</name>
</gene>
<evidence type="ECO:0000259" key="1">
    <source>
        <dbReference type="Pfam" id="PF09356"/>
    </source>
</evidence>